<dbReference type="OMA" id="YEAAEPY"/>
<dbReference type="Proteomes" id="UP000006911">
    <property type="component" value="Unassembled WGS sequence"/>
</dbReference>
<evidence type="ECO:0000256" key="1">
    <source>
        <dbReference type="SAM" id="MobiDB-lite"/>
    </source>
</evidence>
<dbReference type="InterPro" id="IPR031833">
    <property type="entry name" value="DUF4748"/>
</dbReference>
<dbReference type="AlphaFoldDB" id="D5G7T1"/>
<dbReference type="KEGG" id="tml:GSTUM_00004711001"/>
<keyword evidence="2" id="KW-1133">Transmembrane helix</keyword>
<dbReference type="Pfam" id="PF15932">
    <property type="entry name" value="DUF4748"/>
    <property type="match status" value="1"/>
</dbReference>
<dbReference type="InParanoid" id="D5G7T1"/>
<feature type="transmembrane region" description="Helical" evidence="2">
    <location>
        <begin position="6"/>
        <end position="26"/>
    </location>
</feature>
<dbReference type="RefSeq" id="XP_002836383.1">
    <property type="nucleotide sequence ID" value="XM_002836337.1"/>
</dbReference>
<reference evidence="3 4" key="1">
    <citation type="journal article" date="2010" name="Nature">
        <title>Perigord black truffle genome uncovers evolutionary origins and mechanisms of symbiosis.</title>
        <authorList>
            <person name="Martin F."/>
            <person name="Kohler A."/>
            <person name="Murat C."/>
            <person name="Balestrini R."/>
            <person name="Coutinho P.M."/>
            <person name="Jaillon O."/>
            <person name="Montanini B."/>
            <person name="Morin E."/>
            <person name="Noel B."/>
            <person name="Percudani R."/>
            <person name="Porcel B."/>
            <person name="Rubini A."/>
            <person name="Amicucci A."/>
            <person name="Amselem J."/>
            <person name="Anthouard V."/>
            <person name="Arcioni S."/>
            <person name="Artiguenave F."/>
            <person name="Aury J.M."/>
            <person name="Ballario P."/>
            <person name="Bolchi A."/>
            <person name="Brenna A."/>
            <person name="Brun A."/>
            <person name="Buee M."/>
            <person name="Cantarel B."/>
            <person name="Chevalier G."/>
            <person name="Couloux A."/>
            <person name="Da Silva C."/>
            <person name="Denoeud F."/>
            <person name="Duplessis S."/>
            <person name="Ghignone S."/>
            <person name="Hilselberger B."/>
            <person name="Iotti M."/>
            <person name="Marcais B."/>
            <person name="Mello A."/>
            <person name="Miranda M."/>
            <person name="Pacioni G."/>
            <person name="Quesneville H."/>
            <person name="Riccioni C."/>
            <person name="Ruotolo R."/>
            <person name="Splivallo R."/>
            <person name="Stocchi V."/>
            <person name="Tisserant E."/>
            <person name="Viscomi A.R."/>
            <person name="Zambonelli A."/>
            <person name="Zampieri E."/>
            <person name="Henrissat B."/>
            <person name="Lebrun M.H."/>
            <person name="Paolocci F."/>
            <person name="Bonfante P."/>
            <person name="Ottonello S."/>
            <person name="Wincker P."/>
        </authorList>
    </citation>
    <scope>NUCLEOTIDE SEQUENCE [LARGE SCALE GENOMIC DNA]</scope>
    <source>
        <strain evidence="3 4">Mel28</strain>
    </source>
</reference>
<evidence type="ECO:0000256" key="2">
    <source>
        <dbReference type="SAM" id="Phobius"/>
    </source>
</evidence>
<keyword evidence="2" id="KW-0812">Transmembrane</keyword>
<evidence type="ECO:0000313" key="3">
    <source>
        <dbReference type="EMBL" id="CAZ80574.1"/>
    </source>
</evidence>
<feature type="compositionally biased region" description="Polar residues" evidence="1">
    <location>
        <begin position="64"/>
        <end position="80"/>
    </location>
</feature>
<dbReference type="EMBL" id="FN430031">
    <property type="protein sequence ID" value="CAZ80574.1"/>
    <property type="molecule type" value="Genomic_DNA"/>
</dbReference>
<dbReference type="HOGENOM" id="CLU_120625_1_0_1"/>
<protein>
    <submittedName>
        <fullName evidence="3">(Perigord truffle) hypothetical protein</fullName>
    </submittedName>
</protein>
<name>D5G7T1_TUBMM</name>
<feature type="region of interest" description="Disordered" evidence="1">
    <location>
        <begin position="36"/>
        <end position="102"/>
    </location>
</feature>
<dbReference type="PANTHER" id="PTHR41800:SF1">
    <property type="entry name" value="EXPRESSED PROTEIN"/>
    <property type="match status" value="1"/>
</dbReference>
<dbReference type="eggNOG" id="ENOG502S9H1">
    <property type="taxonomic scope" value="Eukaryota"/>
</dbReference>
<sequence>MTHQVKSFWIGWGSLIVAGGGAYYFAKQQINADRREKHLKRQQLQQQQYNMLYPESDPAGRPSAESSSDPAATRHTPQTEVNEKSKYEASAVYKRPDGDRFS</sequence>
<keyword evidence="2" id="KW-0472">Membrane</keyword>
<keyword evidence="4" id="KW-1185">Reference proteome</keyword>
<evidence type="ECO:0000313" key="4">
    <source>
        <dbReference type="Proteomes" id="UP000006911"/>
    </source>
</evidence>
<accession>D5G7T1</accession>
<gene>
    <name evidence="3" type="ORF">GSTUM_00004711001</name>
</gene>
<dbReference type="GeneID" id="9181393"/>
<organism evidence="3 4">
    <name type="scientific">Tuber melanosporum (strain Mel28)</name>
    <name type="common">Perigord black truffle</name>
    <dbReference type="NCBI Taxonomy" id="656061"/>
    <lineage>
        <taxon>Eukaryota</taxon>
        <taxon>Fungi</taxon>
        <taxon>Dikarya</taxon>
        <taxon>Ascomycota</taxon>
        <taxon>Pezizomycotina</taxon>
        <taxon>Pezizomycetes</taxon>
        <taxon>Pezizales</taxon>
        <taxon>Tuberaceae</taxon>
        <taxon>Tuber</taxon>
    </lineage>
</organism>
<dbReference type="PANTHER" id="PTHR41800">
    <property type="entry name" value="EXPRESSED PROTEIN"/>
    <property type="match status" value="1"/>
</dbReference>
<proteinExistence type="predicted"/>